<comment type="caution">
    <text evidence="1">The sequence shown here is derived from an EMBL/GenBank/DDBJ whole genome shotgun (WGS) entry which is preliminary data.</text>
</comment>
<name>A0A0D1XNB7_ANEMI</name>
<dbReference type="AlphaFoldDB" id="A0A0D1XNB7"/>
<reference evidence="1 2" key="1">
    <citation type="submission" date="2015-07" db="EMBL/GenBank/DDBJ databases">
        <title>Fjat-14205 dsm 2895.</title>
        <authorList>
            <person name="Liu B."/>
            <person name="Wang J."/>
            <person name="Zhu Y."/>
            <person name="Liu G."/>
            <person name="Chen Q."/>
            <person name="Chen Z."/>
            <person name="Lan J."/>
            <person name="Che J."/>
            <person name="Ge C."/>
            <person name="Shi H."/>
            <person name="Pan Z."/>
            <person name="Liu X."/>
        </authorList>
    </citation>
    <scope>NUCLEOTIDE SEQUENCE [LARGE SCALE GENOMIC DNA]</scope>
    <source>
        <strain evidence="1 2">DSM 2895</strain>
    </source>
</reference>
<proteinExistence type="predicted"/>
<dbReference type="EMBL" id="LGUG01000004">
    <property type="protein sequence ID" value="KON95455.1"/>
    <property type="molecule type" value="Genomic_DNA"/>
</dbReference>
<dbReference type="PATRIC" id="fig|47500.8.peg.1843"/>
<protein>
    <submittedName>
        <fullName evidence="1">Uncharacterized protein</fullName>
    </submittedName>
</protein>
<dbReference type="RefSeq" id="WP_043067027.1">
    <property type="nucleotide sequence ID" value="NZ_BJOA01000316.1"/>
</dbReference>
<keyword evidence="2" id="KW-1185">Reference proteome</keyword>
<dbReference type="GeneID" id="42305159"/>
<dbReference type="OrthoDB" id="9792148at2"/>
<accession>A0A0D1XNB7</accession>
<dbReference type="Proteomes" id="UP000037269">
    <property type="component" value="Unassembled WGS sequence"/>
</dbReference>
<organism evidence="1 2">
    <name type="scientific">Aneurinibacillus migulanus</name>
    <name type="common">Bacillus migulanus</name>
    <dbReference type="NCBI Taxonomy" id="47500"/>
    <lineage>
        <taxon>Bacteria</taxon>
        <taxon>Bacillati</taxon>
        <taxon>Bacillota</taxon>
        <taxon>Bacilli</taxon>
        <taxon>Bacillales</taxon>
        <taxon>Paenibacillaceae</taxon>
        <taxon>Aneurinibacillus group</taxon>
        <taxon>Aneurinibacillus</taxon>
    </lineage>
</organism>
<evidence type="ECO:0000313" key="2">
    <source>
        <dbReference type="Proteomes" id="UP000037269"/>
    </source>
</evidence>
<gene>
    <name evidence="1" type="ORF">AF333_08110</name>
</gene>
<sequence length="61" mass="6839">MTSISLPIKAHGKIIGAIELSKDSSQENQVSDHVIELKPELFLIHSVLSIWSIIRMKCYCS</sequence>
<evidence type="ECO:0000313" key="1">
    <source>
        <dbReference type="EMBL" id="KON95455.1"/>
    </source>
</evidence>